<evidence type="ECO:0000313" key="1">
    <source>
        <dbReference type="EMBL" id="MPC60106.1"/>
    </source>
</evidence>
<reference evidence="1 2" key="1">
    <citation type="submission" date="2019-05" db="EMBL/GenBank/DDBJ databases">
        <title>Another draft genome of Portunus trituberculatus and its Hox gene families provides insights of decapod evolution.</title>
        <authorList>
            <person name="Jeong J.-H."/>
            <person name="Song I."/>
            <person name="Kim S."/>
            <person name="Choi T."/>
            <person name="Kim D."/>
            <person name="Ryu S."/>
            <person name="Kim W."/>
        </authorList>
    </citation>
    <scope>NUCLEOTIDE SEQUENCE [LARGE SCALE GENOMIC DNA]</scope>
    <source>
        <tissue evidence="1">Muscle</tissue>
    </source>
</reference>
<comment type="caution">
    <text evidence="1">The sequence shown here is derived from an EMBL/GenBank/DDBJ whole genome shotgun (WGS) entry which is preliminary data.</text>
</comment>
<evidence type="ECO:0000313" key="2">
    <source>
        <dbReference type="Proteomes" id="UP000324222"/>
    </source>
</evidence>
<dbReference type="AlphaFoldDB" id="A0A5B7GR58"/>
<protein>
    <submittedName>
        <fullName evidence="1">Uncharacterized protein</fullName>
    </submittedName>
</protein>
<keyword evidence="2" id="KW-1185">Reference proteome</keyword>
<dbReference type="Proteomes" id="UP000324222">
    <property type="component" value="Unassembled WGS sequence"/>
</dbReference>
<name>A0A5B7GR58_PORTR</name>
<dbReference type="EMBL" id="VSRR010017186">
    <property type="protein sequence ID" value="MPC60106.1"/>
    <property type="molecule type" value="Genomic_DNA"/>
</dbReference>
<proteinExistence type="predicted"/>
<sequence length="203" mass="23258">MGDLNARHKELGSHLNTNVNGVHWKAHHRYSCAYWGTCTHTCRNMPTNTAKTFLVRPFLSDHFARAVCPGSAQEPLDDATIQDGGPRHPCGEALYNGLLHTIEGFITTPRVLAKAHAPRCWTYATDLVILNCQQTLAVYQRCWQLNPVDTESRDAMVTVAQHLMDLRQQERKKYWVSFLDKVRRTRSLKEVWHHVNSVRGKSR</sequence>
<accession>A0A5B7GR58</accession>
<organism evidence="1 2">
    <name type="scientific">Portunus trituberculatus</name>
    <name type="common">Swimming crab</name>
    <name type="synonym">Neptunus trituberculatus</name>
    <dbReference type="NCBI Taxonomy" id="210409"/>
    <lineage>
        <taxon>Eukaryota</taxon>
        <taxon>Metazoa</taxon>
        <taxon>Ecdysozoa</taxon>
        <taxon>Arthropoda</taxon>
        <taxon>Crustacea</taxon>
        <taxon>Multicrustacea</taxon>
        <taxon>Malacostraca</taxon>
        <taxon>Eumalacostraca</taxon>
        <taxon>Eucarida</taxon>
        <taxon>Decapoda</taxon>
        <taxon>Pleocyemata</taxon>
        <taxon>Brachyura</taxon>
        <taxon>Eubrachyura</taxon>
        <taxon>Portunoidea</taxon>
        <taxon>Portunidae</taxon>
        <taxon>Portuninae</taxon>
        <taxon>Portunus</taxon>
    </lineage>
</organism>
<dbReference type="OrthoDB" id="6373033at2759"/>
<gene>
    <name evidence="1" type="ORF">E2C01_054143</name>
</gene>